<dbReference type="PANTHER" id="PTHR31378:SF29">
    <property type="entry name" value="EGF-LIKE DOMAIN-CONTAINING PROTEIN-RELATED"/>
    <property type="match status" value="1"/>
</dbReference>
<evidence type="ECO:0000313" key="4">
    <source>
        <dbReference type="Proteomes" id="UP001344447"/>
    </source>
</evidence>
<evidence type="ECO:0000256" key="1">
    <source>
        <dbReference type="SAM" id="Phobius"/>
    </source>
</evidence>
<keyword evidence="1" id="KW-0812">Transmembrane</keyword>
<evidence type="ECO:0000259" key="2">
    <source>
        <dbReference type="Pfam" id="PF22933"/>
    </source>
</evidence>
<evidence type="ECO:0000313" key="3">
    <source>
        <dbReference type="EMBL" id="KAK5579506.1"/>
    </source>
</evidence>
<dbReference type="PANTHER" id="PTHR31378">
    <property type="entry name" value="EGF-LIKE DOMAIN-CONTAINING PROTEIN-RELATED-RELATED"/>
    <property type="match status" value="1"/>
</dbReference>
<protein>
    <recommendedName>
        <fullName evidence="2">ComC supersandwich domain-containing protein</fullName>
    </recommendedName>
</protein>
<feature type="transmembrane region" description="Helical" evidence="1">
    <location>
        <begin position="152"/>
        <end position="175"/>
    </location>
</feature>
<dbReference type="EMBL" id="JAVFKY010000003">
    <property type="protein sequence ID" value="KAK5579506.1"/>
    <property type="molecule type" value="Genomic_DNA"/>
</dbReference>
<name>A0AAN7U1J9_9MYCE</name>
<feature type="domain" description="ComC supersandwich" evidence="2">
    <location>
        <begin position="4"/>
        <end position="126"/>
    </location>
</feature>
<comment type="caution">
    <text evidence="3">The sequence shown here is derived from an EMBL/GenBank/DDBJ whole genome shotgun (WGS) entry which is preliminary data.</text>
</comment>
<accession>A0AAN7U1J9</accession>
<dbReference type="AlphaFoldDB" id="A0AAN7U1J9"/>
<organism evidence="3 4">
    <name type="scientific">Dictyostelium firmibasis</name>
    <dbReference type="NCBI Taxonomy" id="79012"/>
    <lineage>
        <taxon>Eukaryota</taxon>
        <taxon>Amoebozoa</taxon>
        <taxon>Evosea</taxon>
        <taxon>Eumycetozoa</taxon>
        <taxon>Dictyostelia</taxon>
        <taxon>Dictyosteliales</taxon>
        <taxon>Dictyosteliaceae</taxon>
        <taxon>Dictyostelium</taxon>
    </lineage>
</organism>
<dbReference type="Pfam" id="PF22933">
    <property type="entry name" value="ComC_SSD"/>
    <property type="match status" value="1"/>
</dbReference>
<reference evidence="3 4" key="1">
    <citation type="submission" date="2023-11" db="EMBL/GenBank/DDBJ databases">
        <title>Dfirmibasis_genome.</title>
        <authorList>
            <person name="Edelbroek B."/>
            <person name="Kjellin J."/>
            <person name="Jerlstrom-Hultqvist J."/>
            <person name="Soderbom F."/>
        </authorList>
    </citation>
    <scope>NUCLEOTIDE SEQUENCE [LARGE SCALE GENOMIC DNA]</scope>
    <source>
        <strain evidence="3 4">TNS-C-14</strain>
    </source>
</reference>
<proteinExistence type="predicted"/>
<keyword evidence="4" id="KW-1185">Reference proteome</keyword>
<dbReference type="Proteomes" id="UP001344447">
    <property type="component" value="Unassembled WGS sequence"/>
</dbReference>
<keyword evidence="1" id="KW-1133">Transmembrane helix</keyword>
<dbReference type="InterPro" id="IPR054484">
    <property type="entry name" value="ComC_SSD"/>
</dbReference>
<gene>
    <name evidence="3" type="ORF">RB653_009190</name>
</gene>
<sequence>MNPSTIKYTMEITNYPFANKLNQLQLVMSASLTLNSNDICSLNQFGNTSTGDDSNYLTIQIENHSLYGRFIKRAIIDNIVKSIDNVLLDSSLNVIDSSSLSLQSFIGITIPYYTKSIIVDPDFSVLIDGKSASDNDDSVCTKNKSSLTTSQLAGIIIGSVGFAVVVIISSVYFVIRQRNHNKFIHLIWRCRTFF</sequence>
<keyword evidence="1" id="KW-0472">Membrane</keyword>